<evidence type="ECO:0000259" key="5">
    <source>
        <dbReference type="PROSITE" id="PS51233"/>
    </source>
</evidence>
<feature type="chain" id="PRO_5043931579" evidence="3">
    <location>
        <begin position="18"/>
        <end position="608"/>
    </location>
</feature>
<dbReference type="InterPro" id="IPR055355">
    <property type="entry name" value="ZP-C"/>
</dbReference>
<dbReference type="AlphaFoldDB" id="A0AAV1NPF5"/>
<dbReference type="InterPro" id="IPR001846">
    <property type="entry name" value="VWF_type-D"/>
</dbReference>
<dbReference type="Gene3D" id="2.60.40.4100">
    <property type="entry name" value="Zona pellucida, ZP-C domain"/>
    <property type="match status" value="1"/>
</dbReference>
<dbReference type="PROSITE" id="PS51233">
    <property type="entry name" value="VWFD"/>
    <property type="match status" value="1"/>
</dbReference>
<reference evidence="6 7" key="1">
    <citation type="submission" date="2024-01" db="EMBL/GenBank/DDBJ databases">
        <authorList>
            <person name="Alioto T."/>
            <person name="Alioto T."/>
            <person name="Gomez Garrido J."/>
        </authorList>
    </citation>
    <scope>NUCLEOTIDE SEQUENCE [LARGE SCALE GENOMIC DNA]</scope>
</reference>
<dbReference type="PANTHER" id="PTHR14002">
    <property type="entry name" value="ENDOGLIN/TGF-BETA RECEPTOR TYPE III"/>
    <property type="match status" value="1"/>
</dbReference>
<evidence type="ECO:0000313" key="7">
    <source>
        <dbReference type="Proteomes" id="UP001314229"/>
    </source>
</evidence>
<dbReference type="SMART" id="SM00832">
    <property type="entry name" value="C8"/>
    <property type="match status" value="1"/>
</dbReference>
<proteinExistence type="predicted"/>
<evidence type="ECO:0000256" key="2">
    <source>
        <dbReference type="ARBA" id="ARBA00023157"/>
    </source>
</evidence>
<accession>A0AAV1NPF5</accession>
<evidence type="ECO:0000256" key="3">
    <source>
        <dbReference type="SAM" id="SignalP"/>
    </source>
</evidence>
<dbReference type="EMBL" id="CAWUFR010000047">
    <property type="protein sequence ID" value="CAK6960880.1"/>
    <property type="molecule type" value="Genomic_DNA"/>
</dbReference>
<organism evidence="6 7">
    <name type="scientific">Scomber scombrus</name>
    <name type="common">Atlantic mackerel</name>
    <name type="synonym">Scomber vernalis</name>
    <dbReference type="NCBI Taxonomy" id="13677"/>
    <lineage>
        <taxon>Eukaryota</taxon>
        <taxon>Metazoa</taxon>
        <taxon>Chordata</taxon>
        <taxon>Craniata</taxon>
        <taxon>Vertebrata</taxon>
        <taxon>Euteleostomi</taxon>
        <taxon>Actinopterygii</taxon>
        <taxon>Neopterygii</taxon>
        <taxon>Teleostei</taxon>
        <taxon>Neoteleostei</taxon>
        <taxon>Acanthomorphata</taxon>
        <taxon>Pelagiaria</taxon>
        <taxon>Scombriformes</taxon>
        <taxon>Scombridae</taxon>
        <taxon>Scomber</taxon>
    </lineage>
</organism>
<feature type="domain" description="VWFD" evidence="5">
    <location>
        <begin position="30"/>
        <end position="212"/>
    </location>
</feature>
<evidence type="ECO:0000313" key="6">
    <source>
        <dbReference type="EMBL" id="CAK6960880.1"/>
    </source>
</evidence>
<dbReference type="SMART" id="SM00241">
    <property type="entry name" value="ZP"/>
    <property type="match status" value="1"/>
</dbReference>
<feature type="signal peptide" evidence="3">
    <location>
        <begin position="1"/>
        <end position="17"/>
    </location>
</feature>
<keyword evidence="1 3" id="KW-0732">Signal</keyword>
<protein>
    <submittedName>
        <fullName evidence="6">Alpha-tectorin-like</fullName>
    </submittedName>
</protein>
<dbReference type="PANTHER" id="PTHR14002:SF50">
    <property type="entry name" value="ALPHA-TECTORIN-LIKE-RELATED"/>
    <property type="match status" value="1"/>
</dbReference>
<evidence type="ECO:0000259" key="4">
    <source>
        <dbReference type="PROSITE" id="PS51034"/>
    </source>
</evidence>
<evidence type="ECO:0000256" key="1">
    <source>
        <dbReference type="ARBA" id="ARBA00022729"/>
    </source>
</evidence>
<dbReference type="Pfam" id="PF00100">
    <property type="entry name" value="Zona_pellucida"/>
    <property type="match status" value="1"/>
</dbReference>
<sequence>MLRSLLYMTAVVHFTTCADLPACQGDNKCFVCTVTGPTVIDINGQVNSVQDRCAYTLMKTTSIPGLKVHVTFQERRRKDVSFLDSVILQLEDAGVNIKLEQGGRVMLGDKEKTLTTTAQTVHGVALSKDAAGVTAKMSKGNYMMTVFFDGSTAQIHIKAPKASPPTVEGLCGNSKKFSEEKASDYSPKDCETKHTDTSNSGIDCTKMTQRCNILKDAPFSQCKSYADPQPYITACTSTLCKYPAVDGFKCQFLEAYARVCSLYNDDILKGWRAKVECCKTVALCLDRFCSANEFCGDSLTGGTRCHCRAIFASTYENTLGKTALTQQSEKKCDGSSVSVSLVGCLLEDKGIKYSDLHLFDSTCKGEMNSKTHMVTMNFDTKTKPCGTMVRLDADGNMIDRNGVIVETTREEVMDLTCPFVIPNIDIDFSLDIKITSGSSAGGEVKYTIDSGPWKYTLTMKAYTDAARTQSVTSDTILKLNQKIWFAMVADGLDSKLVALVTQSCYATNVPEASGTLRYELITNGCSNKADKTVQVENNGEGTSNYFSFNIFRFSGKSKEVYLHCQMNLCVKEGNTCAPNCSSGSRRRRSSMHKYVDEKPAVLLMSWTS</sequence>
<name>A0AAV1NPF5_SCOSC</name>
<dbReference type="Proteomes" id="UP001314229">
    <property type="component" value="Unassembled WGS sequence"/>
</dbReference>
<gene>
    <name evidence="6" type="ORF">FSCOSCO3_A017482</name>
</gene>
<dbReference type="InterPro" id="IPR014853">
    <property type="entry name" value="VWF/SSPO/ZAN-like_Cys-rich_dom"/>
</dbReference>
<dbReference type="PROSITE" id="PS51034">
    <property type="entry name" value="ZP_2"/>
    <property type="match status" value="1"/>
</dbReference>
<comment type="caution">
    <text evidence="6">The sequence shown here is derived from an EMBL/GenBank/DDBJ whole genome shotgun (WGS) entry which is preliminary data.</text>
</comment>
<feature type="domain" description="ZP" evidence="4">
    <location>
        <begin position="331"/>
        <end position="587"/>
    </location>
</feature>
<keyword evidence="2" id="KW-1015">Disulfide bond</keyword>
<dbReference type="InterPro" id="IPR042235">
    <property type="entry name" value="ZP-C_dom"/>
</dbReference>
<dbReference type="InterPro" id="IPR001507">
    <property type="entry name" value="ZP_dom"/>
</dbReference>
<keyword evidence="7" id="KW-1185">Reference proteome</keyword>
<dbReference type="Pfam" id="PF08742">
    <property type="entry name" value="C8"/>
    <property type="match status" value="1"/>
</dbReference>